<dbReference type="Proteomes" id="UP001642487">
    <property type="component" value="Chromosome 8"/>
</dbReference>
<accession>A0ABP0Z7F4</accession>
<proteinExistence type="predicted"/>
<sequence length="101" mass="11465">MEDFRWPTEEGRCTWKHQFSDSVKRKVSIFFPIALVSSSSAVRASKGSWQLFGSYTYIQMIFPNNGQGRRSKEGINKNGCFVAEQVFTPFSTPLEGLAFKS</sequence>
<organism evidence="1 2">
    <name type="scientific">Citrullus colocynthis</name>
    <name type="common">colocynth</name>
    <dbReference type="NCBI Taxonomy" id="252529"/>
    <lineage>
        <taxon>Eukaryota</taxon>
        <taxon>Viridiplantae</taxon>
        <taxon>Streptophyta</taxon>
        <taxon>Embryophyta</taxon>
        <taxon>Tracheophyta</taxon>
        <taxon>Spermatophyta</taxon>
        <taxon>Magnoliopsida</taxon>
        <taxon>eudicotyledons</taxon>
        <taxon>Gunneridae</taxon>
        <taxon>Pentapetalae</taxon>
        <taxon>rosids</taxon>
        <taxon>fabids</taxon>
        <taxon>Cucurbitales</taxon>
        <taxon>Cucurbitaceae</taxon>
        <taxon>Benincaseae</taxon>
        <taxon>Citrullus</taxon>
    </lineage>
</organism>
<gene>
    <name evidence="1" type="ORF">CITCOLO1_LOCUS20103</name>
</gene>
<evidence type="ECO:0000313" key="1">
    <source>
        <dbReference type="EMBL" id="CAK9327715.1"/>
    </source>
</evidence>
<evidence type="ECO:0000313" key="2">
    <source>
        <dbReference type="Proteomes" id="UP001642487"/>
    </source>
</evidence>
<reference evidence="1 2" key="1">
    <citation type="submission" date="2024-03" db="EMBL/GenBank/DDBJ databases">
        <authorList>
            <person name="Gkanogiannis A."/>
            <person name="Becerra Lopez-Lavalle L."/>
        </authorList>
    </citation>
    <scope>NUCLEOTIDE SEQUENCE [LARGE SCALE GENOMIC DNA]</scope>
</reference>
<keyword evidence="2" id="KW-1185">Reference proteome</keyword>
<protein>
    <submittedName>
        <fullName evidence="1">Uncharacterized protein</fullName>
    </submittedName>
</protein>
<name>A0ABP0Z7F4_9ROSI</name>
<dbReference type="EMBL" id="OZ021742">
    <property type="protein sequence ID" value="CAK9327715.1"/>
    <property type="molecule type" value="Genomic_DNA"/>
</dbReference>